<evidence type="ECO:0000313" key="1">
    <source>
        <dbReference type="EMBL" id="MFC3145322.1"/>
    </source>
</evidence>
<sequence>MTAAVHDKSCFAAVRVQAEQGCDKLRTAAAILRRHGWPDTADDVMRAVERVRFITKANGLLDMLERADPWPEELG</sequence>
<evidence type="ECO:0008006" key="3">
    <source>
        <dbReference type="Google" id="ProtNLM"/>
    </source>
</evidence>
<reference evidence="2" key="1">
    <citation type="journal article" date="2019" name="Int. J. Syst. Evol. Microbiol.">
        <title>The Global Catalogue of Microorganisms (GCM) 10K type strain sequencing project: providing services to taxonomists for standard genome sequencing and annotation.</title>
        <authorList>
            <consortium name="The Broad Institute Genomics Platform"/>
            <consortium name="The Broad Institute Genome Sequencing Center for Infectious Disease"/>
            <person name="Wu L."/>
            <person name="Ma J."/>
        </authorList>
    </citation>
    <scope>NUCLEOTIDE SEQUENCE [LARGE SCALE GENOMIC DNA]</scope>
    <source>
        <strain evidence="2">KCTC 52366</strain>
    </source>
</reference>
<dbReference type="Proteomes" id="UP001595632">
    <property type="component" value="Unassembled WGS sequence"/>
</dbReference>
<comment type="caution">
    <text evidence="1">The sequence shown here is derived from an EMBL/GenBank/DDBJ whole genome shotgun (WGS) entry which is preliminary data.</text>
</comment>
<keyword evidence="2" id="KW-1185">Reference proteome</keyword>
<proteinExistence type="predicted"/>
<gene>
    <name evidence="1" type="ORF">ACFOGP_21560</name>
</gene>
<dbReference type="RefSeq" id="WP_275635124.1">
    <property type="nucleotide sequence ID" value="NZ_JARGYD010000020.1"/>
</dbReference>
<name>A0ABV7GVQ6_9RHOB</name>
<accession>A0ABV7GVQ6</accession>
<organism evidence="1 2">
    <name type="scientific">Psychromarinibacter halotolerans</name>
    <dbReference type="NCBI Taxonomy" id="1775175"/>
    <lineage>
        <taxon>Bacteria</taxon>
        <taxon>Pseudomonadati</taxon>
        <taxon>Pseudomonadota</taxon>
        <taxon>Alphaproteobacteria</taxon>
        <taxon>Rhodobacterales</taxon>
        <taxon>Paracoccaceae</taxon>
        <taxon>Psychromarinibacter</taxon>
    </lineage>
</organism>
<protein>
    <recommendedName>
        <fullName evidence="3">ANTAR domain-containing protein</fullName>
    </recommendedName>
</protein>
<dbReference type="EMBL" id="JBHRTB010000010">
    <property type="protein sequence ID" value="MFC3145322.1"/>
    <property type="molecule type" value="Genomic_DNA"/>
</dbReference>
<evidence type="ECO:0000313" key="2">
    <source>
        <dbReference type="Proteomes" id="UP001595632"/>
    </source>
</evidence>